<keyword evidence="1" id="KW-0732">Signal</keyword>
<evidence type="ECO:0000313" key="2">
    <source>
        <dbReference type="EMBL" id="MEY8770687.1"/>
    </source>
</evidence>
<evidence type="ECO:0000313" key="3">
    <source>
        <dbReference type="Proteomes" id="UP001565243"/>
    </source>
</evidence>
<evidence type="ECO:0008006" key="4">
    <source>
        <dbReference type="Google" id="ProtNLM"/>
    </source>
</evidence>
<keyword evidence="3" id="KW-1185">Reference proteome</keyword>
<feature type="chain" id="PRO_5046161615" description="Lipoprotein" evidence="1">
    <location>
        <begin position="23"/>
        <end position="48"/>
    </location>
</feature>
<organism evidence="2 3">
    <name type="scientific">Erwinia aeris</name>
    <dbReference type="NCBI Taxonomy" id="3239803"/>
    <lineage>
        <taxon>Bacteria</taxon>
        <taxon>Pseudomonadati</taxon>
        <taxon>Pseudomonadota</taxon>
        <taxon>Gammaproteobacteria</taxon>
        <taxon>Enterobacterales</taxon>
        <taxon>Erwiniaceae</taxon>
        <taxon>Erwinia</taxon>
    </lineage>
</organism>
<dbReference type="Proteomes" id="UP001565243">
    <property type="component" value="Unassembled WGS sequence"/>
</dbReference>
<dbReference type="EMBL" id="JBGFFX010000004">
    <property type="protein sequence ID" value="MEY8770687.1"/>
    <property type="molecule type" value="Genomic_DNA"/>
</dbReference>
<dbReference type="RefSeq" id="WP_369895407.1">
    <property type="nucleotide sequence ID" value="NZ_JBGFFX010000004.1"/>
</dbReference>
<feature type="signal peptide" evidence="1">
    <location>
        <begin position="1"/>
        <end position="22"/>
    </location>
</feature>
<sequence length="48" mass="5434">MKKYSVLVCFLLLCGCMGNRHAQQHNPVADCSSHDDEIDCSWNVPDRP</sequence>
<name>A0ABV4E792_9GAMM</name>
<proteinExistence type="predicted"/>
<comment type="caution">
    <text evidence="2">The sequence shown here is derived from an EMBL/GenBank/DDBJ whole genome shotgun (WGS) entry which is preliminary data.</text>
</comment>
<protein>
    <recommendedName>
        <fullName evidence="4">Lipoprotein</fullName>
    </recommendedName>
</protein>
<evidence type="ECO:0000256" key="1">
    <source>
        <dbReference type="SAM" id="SignalP"/>
    </source>
</evidence>
<accession>A0ABV4E792</accession>
<reference evidence="2 3" key="1">
    <citation type="submission" date="2024-07" db="EMBL/GenBank/DDBJ databases">
        <authorList>
            <person name="Hebao G."/>
        </authorList>
    </citation>
    <scope>NUCLEOTIDE SEQUENCE [LARGE SCALE GENOMIC DNA]</scope>
    <source>
        <strain evidence="2 3">ACCC 02193</strain>
    </source>
</reference>
<dbReference type="PROSITE" id="PS51257">
    <property type="entry name" value="PROKAR_LIPOPROTEIN"/>
    <property type="match status" value="1"/>
</dbReference>
<gene>
    <name evidence="2" type="ORF">AB6T85_09635</name>
</gene>